<dbReference type="Proteomes" id="UP000672039">
    <property type="component" value="Chromosome"/>
</dbReference>
<dbReference type="InterPro" id="IPR019180">
    <property type="entry name" value="Oxidoreductase-like_N"/>
</dbReference>
<dbReference type="EMBL" id="CP072801">
    <property type="protein sequence ID" value="QTR47249.1"/>
    <property type="molecule type" value="Genomic_DNA"/>
</dbReference>
<organism evidence="2 3">
    <name type="scientific">Thiothrix litoralis</name>
    <dbReference type="NCBI Taxonomy" id="2891210"/>
    <lineage>
        <taxon>Bacteria</taxon>
        <taxon>Pseudomonadati</taxon>
        <taxon>Pseudomonadota</taxon>
        <taxon>Gammaproteobacteria</taxon>
        <taxon>Thiotrichales</taxon>
        <taxon>Thiotrichaceae</taxon>
        <taxon>Thiothrix</taxon>
    </lineage>
</organism>
<evidence type="ECO:0000259" key="1">
    <source>
        <dbReference type="Pfam" id="PF09791"/>
    </source>
</evidence>
<gene>
    <name evidence="2" type="ORF">J9253_04735</name>
</gene>
<proteinExistence type="predicted"/>
<evidence type="ECO:0000313" key="3">
    <source>
        <dbReference type="Proteomes" id="UP000672039"/>
    </source>
</evidence>
<name>A0ABX7X051_9GAMM</name>
<dbReference type="InterPro" id="IPR039251">
    <property type="entry name" value="OXLD1"/>
</dbReference>
<reference evidence="2 3" key="1">
    <citation type="submission" date="2021-04" db="EMBL/GenBank/DDBJ databases">
        <title>Genomics, taxonomy and metabolism of representatives of sulfur bacteria of the genus Thiothrix: Thiothrix fructosivorans QT, Thiothrix unzii A1T and three new species, Thiothrix subterranea sp. nov., Thiothrix litoralis sp. nov. and 'Candidatus Thiothrix anitrata' sp. nov.</title>
        <authorList>
            <person name="Ravin N.V."/>
            <person name="Smolyakov D."/>
            <person name="Rudenko T.S."/>
            <person name="Mardanov A.V."/>
            <person name="Beletsky A.V."/>
            <person name="Markov N.D."/>
            <person name="Fomenkov A.I."/>
            <person name="Roberts R.J."/>
            <person name="Karnachuk O.V."/>
            <person name="Novikov A."/>
            <person name="Grabovich M.Y."/>
        </authorList>
    </citation>
    <scope>NUCLEOTIDE SEQUENCE [LARGE SCALE GENOMIC DNA]</scope>
    <source>
        <strain evidence="2 3">AS</strain>
    </source>
</reference>
<dbReference type="RefSeq" id="WP_210223529.1">
    <property type="nucleotide sequence ID" value="NZ_CP072801.1"/>
</dbReference>
<dbReference type="PANTHER" id="PTHR21193">
    <property type="entry name" value="OXIDOREDUCTASE-LIKE DOMAIN-CONTAINING PROTEIN 1"/>
    <property type="match status" value="1"/>
</dbReference>
<protein>
    <recommendedName>
        <fullName evidence="1">Oxidoreductase-like domain-containing protein</fullName>
    </recommendedName>
</protein>
<evidence type="ECO:0000313" key="2">
    <source>
        <dbReference type="EMBL" id="QTR47249.1"/>
    </source>
</evidence>
<sequence>MQPSPITEKPQPPAPNECCESGCDPCVWDIYRAALQQWEQAQQDANTDTTKPATQT</sequence>
<feature type="domain" description="Oxidoreductase-like" evidence="1">
    <location>
        <begin position="10"/>
        <end position="46"/>
    </location>
</feature>
<dbReference type="Pfam" id="PF09791">
    <property type="entry name" value="Oxidored-like"/>
    <property type="match status" value="1"/>
</dbReference>
<keyword evidence="3" id="KW-1185">Reference proteome</keyword>
<dbReference type="PANTHER" id="PTHR21193:SF3">
    <property type="entry name" value="OXIDOREDUCTASE-LIKE DOMAIN-CONTAINING PROTEIN 1"/>
    <property type="match status" value="1"/>
</dbReference>
<accession>A0ABX7X051</accession>